<name>A0ABM8EDI1_9HYPH</name>
<keyword evidence="4" id="KW-1185">Reference proteome</keyword>
<reference evidence="3 4" key="1">
    <citation type="journal article" date="2023" name="Int. J. Syst. Evol. Microbiol.">
        <title>Methylocystis iwaonis sp. nov., a type II methane-oxidizing bacterium from surface soil of a rice paddy field in Japan, and emended description of the genus Methylocystis (ex Whittenbury et al. 1970) Bowman et al. 1993.</title>
        <authorList>
            <person name="Kaise H."/>
            <person name="Sawadogo J.B."/>
            <person name="Alam M.S."/>
            <person name="Ueno C."/>
            <person name="Dianou D."/>
            <person name="Shinjo R."/>
            <person name="Asakawa S."/>
        </authorList>
    </citation>
    <scope>NUCLEOTIDE SEQUENCE [LARGE SCALE GENOMIC DNA]</scope>
    <source>
        <strain evidence="3 4">SS37A-Re</strain>
    </source>
</reference>
<evidence type="ECO:0000313" key="4">
    <source>
        <dbReference type="Proteomes" id="UP001317629"/>
    </source>
</evidence>
<evidence type="ECO:0000256" key="2">
    <source>
        <dbReference type="SAM" id="SignalP"/>
    </source>
</evidence>
<gene>
    <name evidence="3" type="ORF">SS37A_36030</name>
</gene>
<evidence type="ECO:0008006" key="5">
    <source>
        <dbReference type="Google" id="ProtNLM"/>
    </source>
</evidence>
<dbReference type="Proteomes" id="UP001317629">
    <property type="component" value="Plasmid pSS37A-Re-1"/>
</dbReference>
<dbReference type="EMBL" id="AP027143">
    <property type="protein sequence ID" value="BDV36073.1"/>
    <property type="molecule type" value="Genomic_DNA"/>
</dbReference>
<accession>A0ABM8EDI1</accession>
<evidence type="ECO:0000256" key="1">
    <source>
        <dbReference type="SAM" id="MobiDB-lite"/>
    </source>
</evidence>
<evidence type="ECO:0000313" key="3">
    <source>
        <dbReference type="EMBL" id="BDV36073.1"/>
    </source>
</evidence>
<dbReference type="RefSeq" id="WP_281932369.1">
    <property type="nucleotide sequence ID" value="NZ_AP027143.1"/>
</dbReference>
<feature type="region of interest" description="Disordered" evidence="1">
    <location>
        <begin position="23"/>
        <end position="42"/>
    </location>
</feature>
<feature type="signal peptide" evidence="2">
    <location>
        <begin position="1"/>
        <end position="20"/>
    </location>
</feature>
<keyword evidence="3" id="KW-0614">Plasmid</keyword>
<protein>
    <recommendedName>
        <fullName evidence="5">Alpha-amylase</fullName>
    </recommendedName>
</protein>
<feature type="compositionally biased region" description="Pro residues" evidence="1">
    <location>
        <begin position="29"/>
        <end position="42"/>
    </location>
</feature>
<geneLocation type="plasmid" evidence="3 4">
    <name>pSS37A-Re-1</name>
</geneLocation>
<organism evidence="3 4">
    <name type="scientific">Methylocystis iwaonis</name>
    <dbReference type="NCBI Taxonomy" id="2885079"/>
    <lineage>
        <taxon>Bacteria</taxon>
        <taxon>Pseudomonadati</taxon>
        <taxon>Pseudomonadota</taxon>
        <taxon>Alphaproteobacteria</taxon>
        <taxon>Hyphomicrobiales</taxon>
        <taxon>Methylocystaceae</taxon>
        <taxon>Methylocystis</taxon>
    </lineage>
</organism>
<keyword evidence="2" id="KW-0732">Signal</keyword>
<feature type="chain" id="PRO_5047436008" description="Alpha-amylase" evidence="2">
    <location>
        <begin position="21"/>
        <end position="363"/>
    </location>
</feature>
<proteinExistence type="predicted"/>
<sequence length="363" mass="38799">MSRIGGAIFMLCLAASGAWADGAPKSEVTPPPQPLPPQPLAPAPLGVFGADMPPAGKLILSIVPQFLGRSTSLEGARPVSSQEIVATTPWFFDPRQKLRGVPQSALQAVQTVQLAYGVTKVLSIVVATGMTEKNLSFLTFKGLSGITPLGMSYTGTDSISDTTASAIWRVYEDPINRVQVNVGMSFPTGSNHNTFTLLQPNGTYATTRAFYAMQIGTGTFDAMPGVVYAGQLNNWSWGLSYRGRFPLAANPEGYRWGDLHEFTGWGGYSWIPGVTTTFRVTGSLEGPIRGFDWNIAGKAQAANPKFYGGQRVELFGGATISGKLVGYENVLLAIEAGLPVYQNLNGPQLSKAWQAGLALRFKI</sequence>